<feature type="non-terminal residue" evidence="4">
    <location>
        <position position="421"/>
    </location>
</feature>
<dbReference type="SMART" id="SM00471">
    <property type="entry name" value="HDc"/>
    <property type="match status" value="1"/>
</dbReference>
<comment type="caution">
    <text evidence="4">The sequence shown here is derived from an EMBL/GenBank/DDBJ whole genome shotgun (WGS) entry which is preliminary data.</text>
</comment>
<dbReference type="Gene3D" id="1.10.3210.10">
    <property type="entry name" value="Hypothetical protein af1432"/>
    <property type="match status" value="1"/>
</dbReference>
<name>R1F2K2_9GAMM</name>
<sequence length="421" mass="46681">MTLLQLLTPTLPTFALMFALRALLLRRLTLSAQGVAGFGLEWGLYLLGALLLSLYNGVVHGFPLESHLKILLGMSTLGFLVAADLSLTRDWVWARRREHQACLALNQPLAMSVSRKFSLFALATLILLGGVFFLLFNKDMEWLVTVGYELPRQDAQRYILLEIAFVMAVTFGYLWIIIRGYGRNLTFSLMHQTRAMARVQSGDLAARVPVTRDDEFGLIAASTNQMIAELKARSDELHLTRDVAILGLASLAETRDNETGAHIIRTQYYVKELAEYLDRTDPARYRLDEVTIELLFKSAPLHDVGKVGIPDAILLKAGKLTDEEFVIMKRHSQIGADALASAEAQLGSNSFLRLAREIALTHHEKWDGSGYPNGLAGEAIPLSGRLMAVADVYDALISKRVYKPAFSHEEAAQIIVKGRGS</sequence>
<dbReference type="GO" id="GO:0016020">
    <property type="term" value="C:membrane"/>
    <property type="evidence" value="ECO:0007669"/>
    <property type="project" value="InterPro"/>
</dbReference>
<gene>
    <name evidence="4" type="ORF">G113_16495</name>
</gene>
<dbReference type="InterPro" id="IPR052020">
    <property type="entry name" value="Cyclic_di-GMP/3'3'-cGAMP_PDE"/>
</dbReference>
<feature type="transmembrane region" description="Helical" evidence="1">
    <location>
        <begin position="36"/>
        <end position="55"/>
    </location>
</feature>
<keyword evidence="1" id="KW-0472">Membrane</keyword>
<feature type="domain" description="HAMP" evidence="2">
    <location>
        <begin position="183"/>
        <end position="235"/>
    </location>
</feature>
<dbReference type="InterPro" id="IPR037522">
    <property type="entry name" value="HD_GYP_dom"/>
</dbReference>
<protein>
    <submittedName>
        <fullName evidence="4">Response regulator receiver</fullName>
    </submittedName>
</protein>
<reference evidence="4 5" key="1">
    <citation type="journal article" date="2013" name="Genome Announc.">
        <title>Draft Genome Sequence of Aeromonas molluscorum Strain 848TT, Isolated from Bivalve Molluscs.</title>
        <authorList>
            <person name="Spataro N."/>
            <person name="Farfan M."/>
            <person name="Albarral V."/>
            <person name="Sanglas A."/>
            <person name="Loren J.G."/>
            <person name="Fuste M.C."/>
            <person name="Bosch E."/>
        </authorList>
    </citation>
    <scope>NUCLEOTIDE SEQUENCE [LARGE SCALE GENOMIC DNA]</scope>
    <source>
        <strain evidence="4 5">848</strain>
    </source>
</reference>
<dbReference type="GO" id="GO:0008081">
    <property type="term" value="F:phosphoric diester hydrolase activity"/>
    <property type="evidence" value="ECO:0007669"/>
    <property type="project" value="UniProtKB-ARBA"/>
</dbReference>
<dbReference type="PANTHER" id="PTHR45228">
    <property type="entry name" value="CYCLIC DI-GMP PHOSPHODIESTERASE TM_0186-RELATED"/>
    <property type="match status" value="1"/>
</dbReference>
<feature type="transmembrane region" description="Helical" evidence="1">
    <location>
        <begin position="6"/>
        <end position="24"/>
    </location>
</feature>
<dbReference type="InterPro" id="IPR048440">
    <property type="entry name" value="MASE10"/>
</dbReference>
<dbReference type="CDD" id="cd00077">
    <property type="entry name" value="HDc"/>
    <property type="match status" value="1"/>
</dbReference>
<dbReference type="EMBL" id="AQGQ01000141">
    <property type="protein sequence ID" value="EOD54032.1"/>
    <property type="molecule type" value="Genomic_DNA"/>
</dbReference>
<dbReference type="SUPFAM" id="SSF109604">
    <property type="entry name" value="HD-domain/PDEase-like"/>
    <property type="match status" value="1"/>
</dbReference>
<keyword evidence="1" id="KW-1133">Transmembrane helix</keyword>
<feature type="transmembrane region" description="Helical" evidence="1">
    <location>
        <begin position="117"/>
        <end position="136"/>
    </location>
</feature>
<dbReference type="InterPro" id="IPR003660">
    <property type="entry name" value="HAMP_dom"/>
</dbReference>
<dbReference type="Proteomes" id="UP000013526">
    <property type="component" value="Unassembled WGS sequence"/>
</dbReference>
<proteinExistence type="predicted"/>
<dbReference type="AlphaFoldDB" id="R1F2K2"/>
<dbReference type="CDD" id="cd06225">
    <property type="entry name" value="HAMP"/>
    <property type="match status" value="1"/>
</dbReference>
<dbReference type="Pfam" id="PF13487">
    <property type="entry name" value="HD_5"/>
    <property type="match status" value="1"/>
</dbReference>
<dbReference type="SMART" id="SM00304">
    <property type="entry name" value="HAMP"/>
    <property type="match status" value="1"/>
</dbReference>
<dbReference type="PROSITE" id="PS51832">
    <property type="entry name" value="HD_GYP"/>
    <property type="match status" value="1"/>
</dbReference>
<feature type="transmembrane region" description="Helical" evidence="1">
    <location>
        <begin position="67"/>
        <end position="87"/>
    </location>
</feature>
<accession>R1F2K2</accession>
<feature type="transmembrane region" description="Helical" evidence="1">
    <location>
        <begin position="156"/>
        <end position="178"/>
    </location>
</feature>
<dbReference type="PROSITE" id="PS50885">
    <property type="entry name" value="HAMP"/>
    <property type="match status" value="1"/>
</dbReference>
<evidence type="ECO:0000259" key="2">
    <source>
        <dbReference type="PROSITE" id="PS50885"/>
    </source>
</evidence>
<dbReference type="Pfam" id="PF20970">
    <property type="entry name" value="MASE10"/>
    <property type="match status" value="1"/>
</dbReference>
<evidence type="ECO:0000259" key="3">
    <source>
        <dbReference type="PROSITE" id="PS51832"/>
    </source>
</evidence>
<dbReference type="SUPFAM" id="SSF158472">
    <property type="entry name" value="HAMP domain-like"/>
    <property type="match status" value="1"/>
</dbReference>
<evidence type="ECO:0000256" key="1">
    <source>
        <dbReference type="SAM" id="Phobius"/>
    </source>
</evidence>
<evidence type="ECO:0000313" key="5">
    <source>
        <dbReference type="Proteomes" id="UP000013526"/>
    </source>
</evidence>
<evidence type="ECO:0000313" key="4">
    <source>
        <dbReference type="EMBL" id="EOD54032.1"/>
    </source>
</evidence>
<organism evidence="4 5">
    <name type="scientific">Aeromonas molluscorum 848</name>
    <dbReference type="NCBI Taxonomy" id="1268236"/>
    <lineage>
        <taxon>Bacteria</taxon>
        <taxon>Pseudomonadati</taxon>
        <taxon>Pseudomonadota</taxon>
        <taxon>Gammaproteobacteria</taxon>
        <taxon>Aeromonadales</taxon>
        <taxon>Aeromonadaceae</taxon>
        <taxon>Aeromonas</taxon>
    </lineage>
</organism>
<dbReference type="Gene3D" id="6.10.340.10">
    <property type="match status" value="1"/>
</dbReference>
<dbReference type="GO" id="GO:0007165">
    <property type="term" value="P:signal transduction"/>
    <property type="evidence" value="ECO:0007669"/>
    <property type="project" value="InterPro"/>
</dbReference>
<dbReference type="PANTHER" id="PTHR45228:SF5">
    <property type="entry name" value="CYCLIC DI-GMP PHOSPHODIESTERASE VC_1348-RELATED"/>
    <property type="match status" value="1"/>
</dbReference>
<keyword evidence="1" id="KW-0812">Transmembrane</keyword>
<feature type="domain" description="HD-GYP" evidence="3">
    <location>
        <begin position="237"/>
        <end position="421"/>
    </location>
</feature>
<dbReference type="Pfam" id="PF00672">
    <property type="entry name" value="HAMP"/>
    <property type="match status" value="1"/>
</dbReference>
<dbReference type="InterPro" id="IPR003607">
    <property type="entry name" value="HD/PDEase_dom"/>
</dbReference>
<keyword evidence="5" id="KW-1185">Reference proteome</keyword>